<gene>
    <name evidence="1" type="primary">Vigan.07G222100</name>
    <name evidence="1" type="ORF">VIGAN_07222100</name>
</gene>
<protein>
    <submittedName>
        <fullName evidence="1">Uncharacterized protein</fullName>
    </submittedName>
</protein>
<evidence type="ECO:0000313" key="2">
    <source>
        <dbReference type="Proteomes" id="UP000291084"/>
    </source>
</evidence>
<dbReference type="AlphaFoldDB" id="A0A0S3SK95"/>
<organism evidence="1 2">
    <name type="scientific">Vigna angularis var. angularis</name>
    <dbReference type="NCBI Taxonomy" id="157739"/>
    <lineage>
        <taxon>Eukaryota</taxon>
        <taxon>Viridiplantae</taxon>
        <taxon>Streptophyta</taxon>
        <taxon>Embryophyta</taxon>
        <taxon>Tracheophyta</taxon>
        <taxon>Spermatophyta</taxon>
        <taxon>Magnoliopsida</taxon>
        <taxon>eudicotyledons</taxon>
        <taxon>Gunneridae</taxon>
        <taxon>Pentapetalae</taxon>
        <taxon>rosids</taxon>
        <taxon>fabids</taxon>
        <taxon>Fabales</taxon>
        <taxon>Fabaceae</taxon>
        <taxon>Papilionoideae</taxon>
        <taxon>50 kb inversion clade</taxon>
        <taxon>NPAAA clade</taxon>
        <taxon>indigoferoid/millettioid clade</taxon>
        <taxon>Phaseoleae</taxon>
        <taxon>Vigna</taxon>
    </lineage>
</organism>
<sequence>HTLLSYSSCSHSPFPFSFLLPCFLFRFVWFPNQVGASISFSSVASIRELRKEYYVWWRKSEGEKGSEQGKRGFRAGLGLIVKPI</sequence>
<dbReference type="EMBL" id="AP015040">
    <property type="protein sequence ID" value="BAT93279.1"/>
    <property type="molecule type" value="Genomic_DNA"/>
</dbReference>
<accession>A0A0S3SK95</accession>
<reference evidence="1 2" key="1">
    <citation type="journal article" date="2015" name="Sci. Rep.">
        <title>The power of single molecule real-time sequencing technology in the de novo assembly of a eukaryotic genome.</title>
        <authorList>
            <person name="Sakai H."/>
            <person name="Naito K."/>
            <person name="Ogiso-Tanaka E."/>
            <person name="Takahashi Y."/>
            <person name="Iseki K."/>
            <person name="Muto C."/>
            <person name="Satou K."/>
            <person name="Teruya K."/>
            <person name="Shiroma A."/>
            <person name="Shimoji M."/>
            <person name="Hirano T."/>
            <person name="Itoh T."/>
            <person name="Kaga A."/>
            <person name="Tomooka N."/>
        </authorList>
    </citation>
    <scope>NUCLEOTIDE SEQUENCE [LARGE SCALE GENOMIC DNA]</scope>
    <source>
        <strain evidence="2">cv. Shumari</strain>
    </source>
</reference>
<evidence type="ECO:0000313" key="1">
    <source>
        <dbReference type="EMBL" id="BAT93279.1"/>
    </source>
</evidence>
<proteinExistence type="predicted"/>
<dbReference type="Proteomes" id="UP000291084">
    <property type="component" value="Chromosome 7"/>
</dbReference>
<keyword evidence="2" id="KW-1185">Reference proteome</keyword>
<name>A0A0S3SK95_PHAAN</name>
<feature type="non-terminal residue" evidence="1">
    <location>
        <position position="1"/>
    </location>
</feature>